<dbReference type="InterPro" id="IPR038937">
    <property type="entry name" value="RopGEF"/>
</dbReference>
<dbReference type="PROSITE" id="PS51334">
    <property type="entry name" value="PRONE"/>
    <property type="match status" value="1"/>
</dbReference>
<dbReference type="InterPro" id="IPR005512">
    <property type="entry name" value="PRONE_dom"/>
</dbReference>
<protein>
    <recommendedName>
        <fullName evidence="3">PRONE domain-containing protein</fullName>
    </recommendedName>
</protein>
<dbReference type="Pfam" id="PF03759">
    <property type="entry name" value="PRONE"/>
    <property type="match status" value="1"/>
</dbReference>
<dbReference type="PANTHER" id="PTHR33101">
    <property type="entry name" value="ROP GUANINE NUCLEOTIDE EXCHANGE FACTOR 1"/>
    <property type="match status" value="1"/>
</dbReference>
<gene>
    <name evidence="4" type="ORF">GOP47_0014464</name>
</gene>
<dbReference type="EMBL" id="JABFUD020000014">
    <property type="protein sequence ID" value="KAI5070121.1"/>
    <property type="molecule type" value="Genomic_DNA"/>
</dbReference>
<dbReference type="GO" id="GO:0005085">
    <property type="term" value="F:guanyl-nucleotide exchange factor activity"/>
    <property type="evidence" value="ECO:0007669"/>
    <property type="project" value="UniProtKB-UniRule"/>
</dbReference>
<accession>A0A9D4ZEV6</accession>
<keyword evidence="1 2" id="KW-0344">Guanine-nucleotide releasing factor</keyword>
<name>A0A9D4ZEV6_ADICA</name>
<evidence type="ECO:0000313" key="5">
    <source>
        <dbReference type="Proteomes" id="UP000886520"/>
    </source>
</evidence>
<organism evidence="4 5">
    <name type="scientific">Adiantum capillus-veneris</name>
    <name type="common">Maidenhair fern</name>
    <dbReference type="NCBI Taxonomy" id="13818"/>
    <lineage>
        <taxon>Eukaryota</taxon>
        <taxon>Viridiplantae</taxon>
        <taxon>Streptophyta</taxon>
        <taxon>Embryophyta</taxon>
        <taxon>Tracheophyta</taxon>
        <taxon>Polypodiopsida</taxon>
        <taxon>Polypodiidae</taxon>
        <taxon>Polypodiales</taxon>
        <taxon>Pteridineae</taxon>
        <taxon>Pteridaceae</taxon>
        <taxon>Vittarioideae</taxon>
        <taxon>Adiantum</taxon>
    </lineage>
</organism>
<comment type="caution">
    <text evidence="4">The sequence shown here is derived from an EMBL/GenBank/DDBJ whole genome shotgun (WGS) entry which is preliminary data.</text>
</comment>
<feature type="non-terminal residue" evidence="4">
    <location>
        <position position="1"/>
    </location>
</feature>
<sequence length="55" mass="6368">AKTVLLLLKQKFPGLLDMSKIQYNKDVGQSIKSYSRVLKSLAFNVLSRMFLQIYM</sequence>
<proteinExistence type="predicted"/>
<dbReference type="PANTHER" id="PTHR33101:SF6">
    <property type="entry name" value="ROP GUANINE NUCLEOTIDE EXCHANGE FACTOR 1"/>
    <property type="match status" value="1"/>
</dbReference>
<reference evidence="4" key="1">
    <citation type="submission" date="2021-01" db="EMBL/GenBank/DDBJ databases">
        <title>Adiantum capillus-veneris genome.</title>
        <authorList>
            <person name="Fang Y."/>
            <person name="Liao Q."/>
        </authorList>
    </citation>
    <scope>NUCLEOTIDE SEQUENCE</scope>
    <source>
        <strain evidence="4">H3</strain>
        <tissue evidence="4">Leaf</tissue>
    </source>
</reference>
<dbReference type="AlphaFoldDB" id="A0A9D4ZEV6"/>
<evidence type="ECO:0000256" key="2">
    <source>
        <dbReference type="PROSITE-ProRule" id="PRU00663"/>
    </source>
</evidence>
<feature type="domain" description="PRONE" evidence="3">
    <location>
        <begin position="1"/>
        <end position="55"/>
    </location>
</feature>
<evidence type="ECO:0000256" key="1">
    <source>
        <dbReference type="ARBA" id="ARBA00022658"/>
    </source>
</evidence>
<evidence type="ECO:0000313" key="4">
    <source>
        <dbReference type="EMBL" id="KAI5070121.1"/>
    </source>
</evidence>
<dbReference type="Gene3D" id="1.20.58.2010">
    <property type="entry name" value="PRONE domain, subdomain 1"/>
    <property type="match status" value="1"/>
</dbReference>
<feature type="non-terminal residue" evidence="4">
    <location>
        <position position="55"/>
    </location>
</feature>
<dbReference type="Proteomes" id="UP000886520">
    <property type="component" value="Chromosome 14"/>
</dbReference>
<keyword evidence="5" id="KW-1185">Reference proteome</keyword>
<dbReference type="OrthoDB" id="1721528at2759"/>
<evidence type="ECO:0000259" key="3">
    <source>
        <dbReference type="PROSITE" id="PS51334"/>
    </source>
</evidence>